<keyword evidence="2 7" id="KW-0699">rRNA-binding</keyword>
<dbReference type="Gene3D" id="1.10.1050.10">
    <property type="entry name" value="Ribosomal Protein S4 Delta 41, Chain A, domain 1"/>
    <property type="match status" value="1"/>
</dbReference>
<comment type="function">
    <text evidence="7">One of the primary rRNA binding proteins, it binds directly to 16S rRNA where it nucleates assembly of the body of the 30S subunit.</text>
</comment>
<evidence type="ECO:0000259" key="9">
    <source>
        <dbReference type="SMART" id="SM00363"/>
    </source>
</evidence>
<evidence type="ECO:0000256" key="8">
    <source>
        <dbReference type="RuleBase" id="RU003699"/>
    </source>
</evidence>
<proteinExistence type="inferred from homology"/>
<dbReference type="PANTHER" id="PTHR11831:SF4">
    <property type="entry name" value="SMALL RIBOSOMAL SUBUNIT PROTEIN US4M"/>
    <property type="match status" value="1"/>
</dbReference>
<comment type="function">
    <text evidence="7">With S5 and S12 plays an important role in translational accuracy.</text>
</comment>
<dbReference type="EMBL" id="JANQAO010000003">
    <property type="protein sequence ID" value="MDM5148099.1"/>
    <property type="molecule type" value="Genomic_DNA"/>
</dbReference>
<dbReference type="Gene3D" id="3.10.290.10">
    <property type="entry name" value="RNA-binding S4 domain"/>
    <property type="match status" value="1"/>
</dbReference>
<dbReference type="SMART" id="SM00363">
    <property type="entry name" value="S4"/>
    <property type="match status" value="1"/>
</dbReference>
<feature type="domain" description="Small ribosomal subunit protein uS4 N-terminal" evidence="10">
    <location>
        <begin position="3"/>
        <end position="95"/>
    </location>
</feature>
<comment type="caution">
    <text evidence="11">The sequence shown here is derived from an EMBL/GenBank/DDBJ whole genome shotgun (WGS) entry which is preliminary data.</text>
</comment>
<evidence type="ECO:0000313" key="12">
    <source>
        <dbReference type="Proteomes" id="UP001168167"/>
    </source>
</evidence>
<dbReference type="PROSITE" id="PS50889">
    <property type="entry name" value="S4"/>
    <property type="match status" value="1"/>
</dbReference>
<dbReference type="InterPro" id="IPR002942">
    <property type="entry name" value="S4_RNA-bd"/>
</dbReference>
<dbReference type="Proteomes" id="UP001168167">
    <property type="component" value="Unassembled WGS sequence"/>
</dbReference>
<comment type="similarity">
    <text evidence="1 7 8">Belongs to the universal ribosomal protein uS4 family.</text>
</comment>
<evidence type="ECO:0000259" key="10">
    <source>
        <dbReference type="SMART" id="SM01390"/>
    </source>
</evidence>
<dbReference type="InterPro" id="IPR005709">
    <property type="entry name" value="Ribosomal_uS4_bac-type"/>
</dbReference>
<sequence length="206" mass="23581">MARYTGPTCKLARREGVDLMLKSGVKPLEKKCRLKTTPGGNKRGNARGSDYLDHLREKQKLRRIYGLLERQFRNYYQRADRARGATGDILVRMLESRLDNVVYRMGFASTRAHARQVVSHKMILVDDKPVNIPSFQVAVGQVISLTEKASALQMVKDTVALAQTLPRPEWVDVDFEKMQGVYREWPAHENVAQDVNTNLIVEYYSK</sequence>
<evidence type="ECO:0000256" key="7">
    <source>
        <dbReference type="HAMAP-Rule" id="MF_01306"/>
    </source>
</evidence>
<reference evidence="11" key="2">
    <citation type="journal article" date="2023" name="Microbiome">
        <title>Synthase-selected sorting approach identifies a beta-lactone synthase in a nudibranch symbiotic bacterium.</title>
        <authorList>
            <person name="Dzunkova M."/>
            <person name="La Clair J.J."/>
            <person name="Tyml T."/>
            <person name="Doud D."/>
            <person name="Schulz F."/>
            <person name="Piquer-Esteban S."/>
            <person name="Porcel Sanchis D."/>
            <person name="Osborn A."/>
            <person name="Robinson D."/>
            <person name="Louie K.B."/>
            <person name="Bowen B.P."/>
            <person name="Bowers R.M."/>
            <person name="Lee J."/>
            <person name="Arnau V."/>
            <person name="Diaz-Villanueva W."/>
            <person name="Stepanauskas R."/>
            <person name="Gosliner T."/>
            <person name="Date S.V."/>
            <person name="Northen T.R."/>
            <person name="Cheng J.F."/>
            <person name="Burkart M.D."/>
            <person name="Woyke T."/>
        </authorList>
    </citation>
    <scope>NUCLEOTIDE SEQUENCE</scope>
    <source>
        <strain evidence="11">Df01</strain>
    </source>
</reference>
<keyword evidence="3 7" id="KW-0694">RNA-binding</keyword>
<evidence type="ECO:0000256" key="2">
    <source>
        <dbReference type="ARBA" id="ARBA00022730"/>
    </source>
</evidence>
<evidence type="ECO:0000313" key="11">
    <source>
        <dbReference type="EMBL" id="MDM5148099.1"/>
    </source>
</evidence>
<accession>A0ABT7QN23</accession>
<dbReference type="NCBIfam" id="NF003717">
    <property type="entry name" value="PRK05327.1"/>
    <property type="match status" value="1"/>
</dbReference>
<protein>
    <recommendedName>
        <fullName evidence="6 7">Small ribosomal subunit protein uS4</fullName>
    </recommendedName>
</protein>
<dbReference type="PROSITE" id="PS00632">
    <property type="entry name" value="RIBOSOMAL_S4"/>
    <property type="match status" value="1"/>
</dbReference>
<dbReference type="InterPro" id="IPR022801">
    <property type="entry name" value="Ribosomal_uS4"/>
</dbReference>
<dbReference type="SMART" id="SM01390">
    <property type="entry name" value="Ribosomal_S4"/>
    <property type="match status" value="1"/>
</dbReference>
<organism evidence="11 12">
    <name type="scientific">Candidatus Doriopsillibacter californiensis</name>
    <dbReference type="NCBI Taxonomy" id="2970740"/>
    <lineage>
        <taxon>Bacteria</taxon>
        <taxon>Pseudomonadati</taxon>
        <taxon>Pseudomonadota</taxon>
        <taxon>Gammaproteobacteria</taxon>
        <taxon>Candidatus Tethybacterales</taxon>
        <taxon>Candidatus Persebacteraceae</taxon>
        <taxon>Candidatus Doriopsillibacter</taxon>
    </lineage>
</organism>
<gene>
    <name evidence="7 11" type="primary">rpsD</name>
    <name evidence="11" type="ORF">NQX30_06955</name>
</gene>
<evidence type="ECO:0000256" key="6">
    <source>
        <dbReference type="ARBA" id="ARBA00035254"/>
    </source>
</evidence>
<evidence type="ECO:0000256" key="1">
    <source>
        <dbReference type="ARBA" id="ARBA00007465"/>
    </source>
</evidence>
<dbReference type="PANTHER" id="PTHR11831">
    <property type="entry name" value="30S 40S RIBOSOMAL PROTEIN"/>
    <property type="match status" value="1"/>
</dbReference>
<dbReference type="Pfam" id="PF01479">
    <property type="entry name" value="S4"/>
    <property type="match status" value="1"/>
</dbReference>
<dbReference type="GO" id="GO:0005840">
    <property type="term" value="C:ribosome"/>
    <property type="evidence" value="ECO:0007669"/>
    <property type="project" value="UniProtKB-KW"/>
</dbReference>
<dbReference type="CDD" id="cd00165">
    <property type="entry name" value="S4"/>
    <property type="match status" value="1"/>
</dbReference>
<evidence type="ECO:0000256" key="4">
    <source>
        <dbReference type="ARBA" id="ARBA00022980"/>
    </source>
</evidence>
<dbReference type="InterPro" id="IPR001912">
    <property type="entry name" value="Ribosomal_uS4_N"/>
</dbReference>
<dbReference type="NCBIfam" id="TIGR01017">
    <property type="entry name" value="rpsD_bact"/>
    <property type="match status" value="1"/>
</dbReference>
<keyword evidence="4 7" id="KW-0689">Ribosomal protein</keyword>
<dbReference type="InterPro" id="IPR018079">
    <property type="entry name" value="Ribosomal_uS4_CS"/>
</dbReference>
<evidence type="ECO:0000256" key="3">
    <source>
        <dbReference type="ARBA" id="ARBA00022884"/>
    </source>
</evidence>
<dbReference type="Pfam" id="PF00163">
    <property type="entry name" value="Ribosomal_S4"/>
    <property type="match status" value="1"/>
</dbReference>
<dbReference type="HAMAP" id="MF_01306_B">
    <property type="entry name" value="Ribosomal_uS4_B"/>
    <property type="match status" value="1"/>
</dbReference>
<keyword evidence="5 7" id="KW-0687">Ribonucleoprotein</keyword>
<keyword evidence="12" id="KW-1185">Reference proteome</keyword>
<comment type="subunit">
    <text evidence="7">Part of the 30S ribosomal subunit. Contacts protein S5. The interaction surface between S4 and S5 is involved in control of translational fidelity.</text>
</comment>
<reference evidence="11" key="1">
    <citation type="submission" date="2022-08" db="EMBL/GenBank/DDBJ databases">
        <authorList>
            <person name="Dzunkova M."/>
            <person name="La Clair J."/>
            <person name="Tyml T."/>
            <person name="Doud D."/>
            <person name="Schulz F."/>
            <person name="Piquer S."/>
            <person name="Porcel Sanchis D."/>
            <person name="Osborn A."/>
            <person name="Robinson D."/>
            <person name="Louie K.B."/>
            <person name="Bowen B.P."/>
            <person name="Bowers R."/>
            <person name="Lee J."/>
            <person name="Arnau Llombart V."/>
            <person name="Diaz Villanueva W."/>
            <person name="Gosliner T."/>
            <person name="Northen T."/>
            <person name="Cheng J.-F."/>
            <person name="Burkart M.D."/>
            <person name="Woyke T."/>
        </authorList>
    </citation>
    <scope>NUCLEOTIDE SEQUENCE</scope>
    <source>
        <strain evidence="11">Df01</strain>
    </source>
</reference>
<dbReference type="InterPro" id="IPR036986">
    <property type="entry name" value="S4_RNA-bd_sf"/>
</dbReference>
<feature type="domain" description="RNA-binding S4" evidence="9">
    <location>
        <begin position="96"/>
        <end position="153"/>
    </location>
</feature>
<evidence type="ECO:0000256" key="5">
    <source>
        <dbReference type="ARBA" id="ARBA00023274"/>
    </source>
</evidence>
<name>A0ABT7QN23_9GAMM</name>
<dbReference type="SUPFAM" id="SSF55174">
    <property type="entry name" value="Alpha-L RNA-binding motif"/>
    <property type="match status" value="1"/>
</dbReference>